<dbReference type="STRING" id="1798475.A2837_01010"/>
<evidence type="ECO:0008006" key="9">
    <source>
        <dbReference type="Google" id="ProtNLM"/>
    </source>
</evidence>
<evidence type="ECO:0000313" key="8">
    <source>
        <dbReference type="Proteomes" id="UP000176322"/>
    </source>
</evidence>
<proteinExistence type="predicted"/>
<dbReference type="EMBL" id="MFKO01000002">
    <property type="protein sequence ID" value="OGG41778.1"/>
    <property type="molecule type" value="Genomic_DNA"/>
</dbReference>
<dbReference type="PRINTS" id="PR00813">
    <property type="entry name" value="BCTERIALGSPG"/>
</dbReference>
<accession>A0A1F6BY78</accession>
<sequence length="178" mass="19025">MNLLNLRQSAKGFTLIELLVVIAIIGILASVVVASLSTARAKSRDAWKKSQLKTMQTALELYFTDNGRYPAGGCDNGSWSRSSDCPTTYITGLSSQMSTLPTGLQTGHSFLYSARASDNYQSYKLMYSLPETETVDGSHPLARCSSSCAAGTWCITTGLSSNPSYYAVAAGTNAACNY</sequence>
<dbReference type="InterPro" id="IPR012902">
    <property type="entry name" value="N_methyl_site"/>
</dbReference>
<evidence type="ECO:0000256" key="2">
    <source>
        <dbReference type="ARBA" id="ARBA00022481"/>
    </source>
</evidence>
<dbReference type="Gene3D" id="3.30.700.10">
    <property type="entry name" value="Glycoprotein, Type 4 Pilin"/>
    <property type="match status" value="1"/>
</dbReference>
<dbReference type="PANTHER" id="PTHR30093">
    <property type="entry name" value="GENERAL SECRETION PATHWAY PROTEIN G"/>
    <property type="match status" value="1"/>
</dbReference>
<feature type="transmembrane region" description="Helical" evidence="6">
    <location>
        <begin position="12"/>
        <end position="39"/>
    </location>
</feature>
<dbReference type="GO" id="GO:0016020">
    <property type="term" value="C:membrane"/>
    <property type="evidence" value="ECO:0007669"/>
    <property type="project" value="UniProtKB-SubCell"/>
</dbReference>
<evidence type="ECO:0000256" key="4">
    <source>
        <dbReference type="ARBA" id="ARBA00022989"/>
    </source>
</evidence>
<comment type="caution">
    <text evidence="7">The sequence shown here is derived from an EMBL/GenBank/DDBJ whole genome shotgun (WGS) entry which is preliminary data.</text>
</comment>
<comment type="subcellular location">
    <subcellularLocation>
        <location evidence="1">Membrane</location>
        <topology evidence="1">Single-pass membrane protein</topology>
    </subcellularLocation>
</comment>
<dbReference type="Proteomes" id="UP000176322">
    <property type="component" value="Unassembled WGS sequence"/>
</dbReference>
<dbReference type="InterPro" id="IPR000983">
    <property type="entry name" value="Bac_GSPG_pilin"/>
</dbReference>
<evidence type="ECO:0000256" key="3">
    <source>
        <dbReference type="ARBA" id="ARBA00022692"/>
    </source>
</evidence>
<dbReference type="GO" id="GO:0015628">
    <property type="term" value="P:protein secretion by the type II secretion system"/>
    <property type="evidence" value="ECO:0007669"/>
    <property type="project" value="InterPro"/>
</dbReference>
<dbReference type="AlphaFoldDB" id="A0A1F6BY78"/>
<evidence type="ECO:0000256" key="5">
    <source>
        <dbReference type="ARBA" id="ARBA00023136"/>
    </source>
</evidence>
<keyword evidence="2" id="KW-0488">Methylation</keyword>
<dbReference type="Pfam" id="PF07963">
    <property type="entry name" value="N_methyl"/>
    <property type="match status" value="1"/>
</dbReference>
<dbReference type="PROSITE" id="PS00409">
    <property type="entry name" value="PROKAR_NTER_METHYL"/>
    <property type="match status" value="1"/>
</dbReference>
<keyword evidence="4 6" id="KW-1133">Transmembrane helix</keyword>
<reference evidence="7 8" key="1">
    <citation type="journal article" date="2016" name="Nat. Commun.">
        <title>Thousands of microbial genomes shed light on interconnected biogeochemical processes in an aquifer system.</title>
        <authorList>
            <person name="Anantharaman K."/>
            <person name="Brown C.T."/>
            <person name="Hug L.A."/>
            <person name="Sharon I."/>
            <person name="Castelle C.J."/>
            <person name="Probst A.J."/>
            <person name="Thomas B.C."/>
            <person name="Singh A."/>
            <person name="Wilkins M.J."/>
            <person name="Karaoz U."/>
            <person name="Brodie E.L."/>
            <person name="Williams K.H."/>
            <person name="Hubbard S.S."/>
            <person name="Banfield J.F."/>
        </authorList>
    </citation>
    <scope>NUCLEOTIDE SEQUENCE [LARGE SCALE GENOMIC DNA]</scope>
</reference>
<organism evidence="7 8">
    <name type="scientific">Candidatus Kaiserbacteria bacterium RIFCSPHIGHO2_01_FULL_46_22</name>
    <dbReference type="NCBI Taxonomy" id="1798475"/>
    <lineage>
        <taxon>Bacteria</taxon>
        <taxon>Candidatus Kaiseribacteriota</taxon>
    </lineage>
</organism>
<keyword evidence="3 6" id="KW-0812">Transmembrane</keyword>
<dbReference type="NCBIfam" id="TIGR02532">
    <property type="entry name" value="IV_pilin_GFxxxE"/>
    <property type="match status" value="1"/>
</dbReference>
<dbReference type="SUPFAM" id="SSF54523">
    <property type="entry name" value="Pili subunits"/>
    <property type="match status" value="1"/>
</dbReference>
<name>A0A1F6BY78_9BACT</name>
<evidence type="ECO:0000256" key="1">
    <source>
        <dbReference type="ARBA" id="ARBA00004167"/>
    </source>
</evidence>
<keyword evidence="5 6" id="KW-0472">Membrane</keyword>
<dbReference type="PANTHER" id="PTHR30093:SF44">
    <property type="entry name" value="TYPE II SECRETION SYSTEM CORE PROTEIN G"/>
    <property type="match status" value="1"/>
</dbReference>
<evidence type="ECO:0000313" key="7">
    <source>
        <dbReference type="EMBL" id="OGG41778.1"/>
    </source>
</evidence>
<dbReference type="GO" id="GO:0015627">
    <property type="term" value="C:type II protein secretion system complex"/>
    <property type="evidence" value="ECO:0007669"/>
    <property type="project" value="InterPro"/>
</dbReference>
<gene>
    <name evidence="7" type="ORF">A2837_01010</name>
</gene>
<protein>
    <recommendedName>
        <fullName evidence="9">Type II secretion system protein GspG C-terminal domain-containing protein</fullName>
    </recommendedName>
</protein>
<evidence type="ECO:0000256" key="6">
    <source>
        <dbReference type="SAM" id="Phobius"/>
    </source>
</evidence>
<dbReference type="InterPro" id="IPR045584">
    <property type="entry name" value="Pilin-like"/>
</dbReference>